<protein>
    <submittedName>
        <fullName evidence="1">Uncharacterized protein</fullName>
    </submittedName>
</protein>
<keyword evidence="2" id="KW-1185">Reference proteome</keyword>
<evidence type="ECO:0000313" key="2">
    <source>
        <dbReference type="Proteomes" id="UP000076154"/>
    </source>
</evidence>
<dbReference type="Proteomes" id="UP000076154">
    <property type="component" value="Unassembled WGS sequence"/>
</dbReference>
<comment type="caution">
    <text evidence="1">The sequence shown here is derived from an EMBL/GenBank/DDBJ whole genome shotgun (WGS) entry which is preliminary data.</text>
</comment>
<dbReference type="InParanoid" id="A0A369KDW5"/>
<organism evidence="1 2">
    <name type="scientific">Hypsizygus marmoreus</name>
    <name type="common">White beech mushroom</name>
    <name type="synonym">Agaricus marmoreus</name>
    <dbReference type="NCBI Taxonomy" id="39966"/>
    <lineage>
        <taxon>Eukaryota</taxon>
        <taxon>Fungi</taxon>
        <taxon>Dikarya</taxon>
        <taxon>Basidiomycota</taxon>
        <taxon>Agaricomycotina</taxon>
        <taxon>Agaricomycetes</taxon>
        <taxon>Agaricomycetidae</taxon>
        <taxon>Agaricales</taxon>
        <taxon>Tricholomatineae</taxon>
        <taxon>Lyophyllaceae</taxon>
        <taxon>Hypsizygus</taxon>
    </lineage>
</organism>
<evidence type="ECO:0000313" key="1">
    <source>
        <dbReference type="EMBL" id="RDB29924.1"/>
    </source>
</evidence>
<reference evidence="1" key="1">
    <citation type="submission" date="2018-04" db="EMBL/GenBank/DDBJ databases">
        <title>Whole genome sequencing of Hypsizygus marmoreus.</title>
        <authorList>
            <person name="Choi I.-G."/>
            <person name="Min B."/>
            <person name="Kim J.-G."/>
            <person name="Kim S."/>
            <person name="Oh Y.-L."/>
            <person name="Kong W.-S."/>
            <person name="Park H."/>
            <person name="Jeong J."/>
            <person name="Song E.-S."/>
        </authorList>
    </citation>
    <scope>NUCLEOTIDE SEQUENCE [LARGE SCALE GENOMIC DNA]</scope>
    <source>
        <strain evidence="1">51987-8</strain>
    </source>
</reference>
<dbReference type="STRING" id="39966.A0A369KDW5"/>
<sequence>MARSKKASNDTRKFNDVFWHTTCQILTNDVTPSTVTCSTDDPISSTSSMPNSTQNGLQMPVATLDLIRLLCNRYCSKAEKRDVRVQLETTVQRYERFLQEANVVELAFMTWNHSRRATHSTIRGFDSDGFLSFTVHQNYNAARDEIFIYSRGWRRNLRRCQKLRSGAEVSWKYGCPMTGRSTFMGSRFFEVLGKGSEAAWNHWKTLETMHLHQLMSPPPLWHAQFRNGSTLGDVDEDKEIPVGYHFTFILPRNPRKFYRRLLGYWLVADMETTLSPGVDDNDKVSLGILSPTYMPYFQYGRCAANNLGLHLFEPSGPLNT</sequence>
<name>A0A369KDW5_HYPMA</name>
<dbReference type="EMBL" id="LUEZ02000009">
    <property type="protein sequence ID" value="RDB29924.1"/>
    <property type="molecule type" value="Genomic_DNA"/>
</dbReference>
<proteinExistence type="predicted"/>
<dbReference type="OrthoDB" id="2015333at2759"/>
<dbReference type="AlphaFoldDB" id="A0A369KDW5"/>
<accession>A0A369KDW5</accession>
<gene>
    <name evidence="1" type="ORF">Hypma_014058</name>
</gene>